<dbReference type="RefSeq" id="WP_142870959.1">
    <property type="nucleotide sequence ID" value="NZ_CP045503.2"/>
</dbReference>
<dbReference type="EMBL" id="CP045503">
    <property type="protein sequence ID" value="QPG58288.1"/>
    <property type="molecule type" value="Genomic_DNA"/>
</dbReference>
<evidence type="ECO:0008006" key="3">
    <source>
        <dbReference type="Google" id="ProtNLM"/>
    </source>
</evidence>
<proteinExistence type="predicted"/>
<organism evidence="1 2">
    <name type="scientific">Shewanella eurypsychrophilus</name>
    <dbReference type="NCBI Taxonomy" id="2593656"/>
    <lineage>
        <taxon>Bacteria</taxon>
        <taxon>Pseudomonadati</taxon>
        <taxon>Pseudomonadota</taxon>
        <taxon>Gammaproteobacteria</taxon>
        <taxon>Alteromonadales</taxon>
        <taxon>Shewanellaceae</taxon>
        <taxon>Shewanella</taxon>
    </lineage>
</organism>
<protein>
    <recommendedName>
        <fullName evidence="3">Phage protein</fullName>
    </recommendedName>
</protein>
<reference evidence="1" key="1">
    <citation type="submission" date="2021-07" db="EMBL/GenBank/DDBJ databases">
        <title>Shewanella sp. YLB-07 whole genome sequence.</title>
        <authorList>
            <person name="Yu L."/>
        </authorList>
    </citation>
    <scope>NUCLEOTIDE SEQUENCE</scope>
    <source>
        <strain evidence="1">YLB-08</strain>
    </source>
</reference>
<accession>A0ABX6V6Q8</accession>
<evidence type="ECO:0000313" key="1">
    <source>
        <dbReference type="EMBL" id="QPG58288.1"/>
    </source>
</evidence>
<sequence length="246" mass="26214">MKLYRPQLMASVKRMAAREARASGVLALAAAQGISEGEAAKLWLSIHHRVVRNRAAKRMKRRMRAHSIGSTKGMEKEAFVSPVVRALGSAVGKRNKRVASLTSAAKGIYNKMPNSDRKALKGAVAAIDTAATAALVSKVNQLTKIAHRPDRGEGITPIRVIPRRKTEEDIGWTFDANTCKFYSGVTGKLGKEIDLEKTAFIAGLARAGAKMLKKPPKVPKLAKNLGGALATGAAMEVGARAVPQAA</sequence>
<dbReference type="Proteomes" id="UP000316416">
    <property type="component" value="Chromosome"/>
</dbReference>
<name>A0ABX6V6Q8_9GAMM</name>
<evidence type="ECO:0000313" key="2">
    <source>
        <dbReference type="Proteomes" id="UP000316416"/>
    </source>
</evidence>
<gene>
    <name evidence="1" type="ORF">FM038_013150</name>
</gene>
<keyword evidence="2" id="KW-1185">Reference proteome</keyword>